<keyword evidence="1" id="KW-1133">Transmembrane helix</keyword>
<reference evidence="3" key="1">
    <citation type="journal article" date="2014" name="Genome Announc.">
        <title>Draft genome sequences of six enterohepatic helicobacter species isolated from humans and one from rhesus macaques.</title>
        <authorList>
            <person name="Shen Z."/>
            <person name="Sheh A."/>
            <person name="Young S.K."/>
            <person name="Abouelliel A."/>
            <person name="Ward D.V."/>
            <person name="Earl A.M."/>
            <person name="Fox J.G."/>
        </authorList>
    </citation>
    <scope>NUCLEOTIDE SEQUENCE [LARGE SCALE GENOMIC DNA]</scope>
    <source>
        <strain evidence="3">MIT 98-5489</strain>
    </source>
</reference>
<name>C5F1V0_9HELI</name>
<protein>
    <submittedName>
        <fullName evidence="2">Uncharacterized protein</fullName>
    </submittedName>
</protein>
<evidence type="ECO:0000313" key="2">
    <source>
        <dbReference type="EMBL" id="EEQ64244.1"/>
    </source>
</evidence>
<keyword evidence="1" id="KW-0472">Membrane</keyword>
<evidence type="ECO:0000256" key="1">
    <source>
        <dbReference type="SAM" id="Phobius"/>
    </source>
</evidence>
<keyword evidence="1" id="KW-0812">Transmembrane</keyword>
<dbReference type="HOGENOM" id="CLU_133662_0_0_7"/>
<proteinExistence type="predicted"/>
<dbReference type="EMBL" id="DS990446">
    <property type="protein sequence ID" value="EEQ64244.1"/>
    <property type="molecule type" value="Genomic_DNA"/>
</dbReference>
<feature type="transmembrane region" description="Helical" evidence="1">
    <location>
        <begin position="26"/>
        <end position="54"/>
    </location>
</feature>
<gene>
    <name evidence="2" type="ORF">HPMG_01701</name>
</gene>
<dbReference type="Proteomes" id="UP000003953">
    <property type="component" value="Unassembled WGS sequence"/>
</dbReference>
<dbReference type="AlphaFoldDB" id="C5F1V0"/>
<accession>C5F1V0</accession>
<sequence length="132" mass="15406">MNLPIYSNIKAKLESKGLDSTTSGQIAWFVCSSVCIIPAIFFPIHFVIFLCLFCIFILNTLYIKNLLPLSLSIFTSIWLLDYEYLIFVSVMICCILSIFFLKMGYYRIFWTYIIGICYLVIMFLVFDTIPLR</sequence>
<organism evidence="2 3">
    <name type="scientific">Helicobacter pullorum MIT 98-5489</name>
    <dbReference type="NCBI Taxonomy" id="537972"/>
    <lineage>
        <taxon>Bacteria</taxon>
        <taxon>Pseudomonadati</taxon>
        <taxon>Campylobacterota</taxon>
        <taxon>Epsilonproteobacteria</taxon>
        <taxon>Campylobacterales</taxon>
        <taxon>Helicobacteraceae</taxon>
        <taxon>Helicobacter</taxon>
    </lineage>
</organism>
<evidence type="ECO:0000313" key="3">
    <source>
        <dbReference type="Proteomes" id="UP000003953"/>
    </source>
</evidence>
<feature type="transmembrane region" description="Helical" evidence="1">
    <location>
        <begin position="61"/>
        <end position="78"/>
    </location>
</feature>
<feature type="transmembrane region" description="Helical" evidence="1">
    <location>
        <begin position="84"/>
        <end position="101"/>
    </location>
</feature>
<keyword evidence="3" id="KW-1185">Reference proteome</keyword>
<feature type="transmembrane region" description="Helical" evidence="1">
    <location>
        <begin position="108"/>
        <end position="126"/>
    </location>
</feature>